<comment type="caution">
    <text evidence="1">The sequence shown here is derived from an EMBL/GenBank/DDBJ whole genome shotgun (WGS) entry which is preliminary data.</text>
</comment>
<dbReference type="RefSeq" id="WP_271350203.1">
    <property type="nucleotide sequence ID" value="NZ_JAQJZJ010000025.1"/>
</dbReference>
<accession>A0ABT4XM69</accession>
<organism evidence="1 2">
    <name type="scientific">Pseudomonas aestuarii</name>
    <dbReference type="NCBI Taxonomy" id="3018340"/>
    <lineage>
        <taxon>Bacteria</taxon>
        <taxon>Pseudomonadati</taxon>
        <taxon>Pseudomonadota</taxon>
        <taxon>Gammaproteobacteria</taxon>
        <taxon>Pseudomonadales</taxon>
        <taxon>Pseudomonadaceae</taxon>
        <taxon>Pseudomonas</taxon>
    </lineage>
</organism>
<name>A0ABT4XM69_9PSED</name>
<sequence>TSFVSWASTAASYGTFSDTGNGTYSYLLDTSNPAVQGLDSGESLTETFTYTMQDADGDTDTATLTITINGTNSVPEINVDPGNGGANDLVYEAGLATGSAAASNSEFAVGSFSLSDADGLDDLQSVTINGSTVAIGSLVGASFAGSNGTLTITAYNSLTGVGSYSYELTSPTTDGADPETDTFSLTVSDGTASSLPASIIIEIIDDVPNAVDDGNSLSEDSITPVTGSVLDNDLHANGQPGADTP</sequence>
<proteinExistence type="predicted"/>
<protein>
    <submittedName>
        <fullName evidence="1">VCBS domain-containing protein</fullName>
    </submittedName>
</protein>
<feature type="non-terminal residue" evidence="1">
    <location>
        <position position="245"/>
    </location>
</feature>
<dbReference type="Proteomes" id="UP001212042">
    <property type="component" value="Unassembled WGS sequence"/>
</dbReference>
<feature type="non-terminal residue" evidence="1">
    <location>
        <position position="1"/>
    </location>
</feature>
<dbReference type="InterPro" id="IPR010221">
    <property type="entry name" value="VCBS_dom"/>
</dbReference>
<evidence type="ECO:0000313" key="2">
    <source>
        <dbReference type="Proteomes" id="UP001212042"/>
    </source>
</evidence>
<reference evidence="1 2" key="1">
    <citation type="submission" date="2023-01" db="EMBL/GenBank/DDBJ databases">
        <title>Pseudomonas SA3-5T sp. nov., isolated from tidal flat sediment.</title>
        <authorList>
            <person name="Kim H.S."/>
            <person name="Kim J.-S."/>
            <person name="Suh M.K."/>
            <person name="Eom M.K."/>
            <person name="Lee J.-S."/>
        </authorList>
    </citation>
    <scope>NUCLEOTIDE SEQUENCE [LARGE SCALE GENOMIC DNA]</scope>
    <source>
        <strain evidence="1 2">SA3-5</strain>
    </source>
</reference>
<dbReference type="InterPro" id="IPR013783">
    <property type="entry name" value="Ig-like_fold"/>
</dbReference>
<keyword evidence="2" id="KW-1185">Reference proteome</keyword>
<dbReference type="Gene3D" id="2.60.40.10">
    <property type="entry name" value="Immunoglobulins"/>
    <property type="match status" value="1"/>
</dbReference>
<dbReference type="Pfam" id="PF17963">
    <property type="entry name" value="Big_9"/>
    <property type="match status" value="1"/>
</dbReference>
<dbReference type="NCBIfam" id="TIGR01965">
    <property type="entry name" value="VCBS_repeat"/>
    <property type="match status" value="1"/>
</dbReference>
<evidence type="ECO:0000313" key="1">
    <source>
        <dbReference type="EMBL" id="MDA7089319.1"/>
    </source>
</evidence>
<gene>
    <name evidence="1" type="ORF">PH586_23380</name>
</gene>
<dbReference type="EMBL" id="JAQJZJ010000025">
    <property type="protein sequence ID" value="MDA7089319.1"/>
    <property type="molecule type" value="Genomic_DNA"/>
</dbReference>